<dbReference type="Pfam" id="PF03175">
    <property type="entry name" value="DNA_pol_B_2"/>
    <property type="match status" value="1"/>
</dbReference>
<dbReference type="EC" id="2.7.7.7" evidence="2"/>
<comment type="caution">
    <text evidence="11">The sequence shown here is derived from an EMBL/GenBank/DDBJ whole genome shotgun (WGS) entry which is preliminary data.</text>
</comment>
<keyword evidence="3" id="KW-0808">Transferase</keyword>
<feature type="domain" description="DNA-directed DNA polymerase family B mitochondria/virus" evidence="10">
    <location>
        <begin position="136"/>
        <end position="310"/>
    </location>
</feature>
<dbReference type="PANTHER" id="PTHR33568">
    <property type="entry name" value="DNA POLYMERASE"/>
    <property type="match status" value="1"/>
</dbReference>
<keyword evidence="6" id="KW-0239">DNA-directed DNA polymerase</keyword>
<evidence type="ECO:0000256" key="3">
    <source>
        <dbReference type="ARBA" id="ARBA00022679"/>
    </source>
</evidence>
<proteinExistence type="inferred from homology"/>
<evidence type="ECO:0000256" key="4">
    <source>
        <dbReference type="ARBA" id="ARBA00022695"/>
    </source>
</evidence>
<dbReference type="Proteomes" id="UP001162164">
    <property type="component" value="Unassembled WGS sequence"/>
</dbReference>
<evidence type="ECO:0000256" key="9">
    <source>
        <dbReference type="SAM" id="MobiDB-lite"/>
    </source>
</evidence>
<evidence type="ECO:0000256" key="8">
    <source>
        <dbReference type="ARBA" id="ARBA00049244"/>
    </source>
</evidence>
<accession>A0ABQ9IR29</accession>
<evidence type="ECO:0000256" key="1">
    <source>
        <dbReference type="ARBA" id="ARBA00005755"/>
    </source>
</evidence>
<name>A0ABQ9IR29_9CUCU</name>
<dbReference type="Gene3D" id="3.90.1600.10">
    <property type="entry name" value="Palm domain of DNA polymerase"/>
    <property type="match status" value="1"/>
</dbReference>
<comment type="catalytic activity">
    <reaction evidence="8">
        <text>DNA(n) + a 2'-deoxyribonucleoside 5'-triphosphate = DNA(n+1) + diphosphate</text>
        <dbReference type="Rhea" id="RHEA:22508"/>
        <dbReference type="Rhea" id="RHEA-COMP:17339"/>
        <dbReference type="Rhea" id="RHEA-COMP:17340"/>
        <dbReference type="ChEBI" id="CHEBI:33019"/>
        <dbReference type="ChEBI" id="CHEBI:61560"/>
        <dbReference type="ChEBI" id="CHEBI:173112"/>
        <dbReference type="EC" id="2.7.7.7"/>
    </reaction>
</comment>
<dbReference type="PANTHER" id="PTHR33568:SF3">
    <property type="entry name" value="DNA-DIRECTED DNA POLYMERASE"/>
    <property type="match status" value="1"/>
</dbReference>
<keyword evidence="4" id="KW-0548">Nucleotidyltransferase</keyword>
<evidence type="ECO:0000313" key="12">
    <source>
        <dbReference type="Proteomes" id="UP001162164"/>
    </source>
</evidence>
<evidence type="ECO:0000313" key="11">
    <source>
        <dbReference type="EMBL" id="KAJ8951329.1"/>
    </source>
</evidence>
<gene>
    <name evidence="11" type="ORF">NQ317_017624</name>
</gene>
<keyword evidence="7" id="KW-0238">DNA-binding</keyword>
<evidence type="ECO:0000256" key="7">
    <source>
        <dbReference type="ARBA" id="ARBA00023125"/>
    </source>
</evidence>
<dbReference type="InterPro" id="IPR023211">
    <property type="entry name" value="DNA_pol_palm_dom_sf"/>
</dbReference>
<dbReference type="SUPFAM" id="SSF56672">
    <property type="entry name" value="DNA/RNA polymerases"/>
    <property type="match status" value="1"/>
</dbReference>
<evidence type="ECO:0000256" key="6">
    <source>
        <dbReference type="ARBA" id="ARBA00022932"/>
    </source>
</evidence>
<keyword evidence="5" id="KW-0235">DNA replication</keyword>
<protein>
    <recommendedName>
        <fullName evidence="2">DNA-directed DNA polymerase</fullName>
        <ecNumber evidence="2">2.7.7.7</ecNumber>
    </recommendedName>
</protein>
<organism evidence="11 12">
    <name type="scientific">Molorchus minor</name>
    <dbReference type="NCBI Taxonomy" id="1323400"/>
    <lineage>
        <taxon>Eukaryota</taxon>
        <taxon>Metazoa</taxon>
        <taxon>Ecdysozoa</taxon>
        <taxon>Arthropoda</taxon>
        <taxon>Hexapoda</taxon>
        <taxon>Insecta</taxon>
        <taxon>Pterygota</taxon>
        <taxon>Neoptera</taxon>
        <taxon>Endopterygota</taxon>
        <taxon>Coleoptera</taxon>
        <taxon>Polyphaga</taxon>
        <taxon>Cucujiformia</taxon>
        <taxon>Chrysomeloidea</taxon>
        <taxon>Cerambycidae</taxon>
        <taxon>Lamiinae</taxon>
        <taxon>Monochamini</taxon>
        <taxon>Molorchus</taxon>
    </lineage>
</organism>
<dbReference type="InterPro" id="IPR043502">
    <property type="entry name" value="DNA/RNA_pol_sf"/>
</dbReference>
<evidence type="ECO:0000259" key="10">
    <source>
        <dbReference type="Pfam" id="PF03175"/>
    </source>
</evidence>
<comment type="similarity">
    <text evidence="1">Belongs to the DNA polymerase type-B family.</text>
</comment>
<reference evidence="11" key="1">
    <citation type="journal article" date="2023" name="Insect Mol. Biol.">
        <title>Genome sequencing provides insights into the evolution of gene families encoding plant cell wall-degrading enzymes in longhorned beetles.</title>
        <authorList>
            <person name="Shin N.R."/>
            <person name="Okamura Y."/>
            <person name="Kirsch R."/>
            <person name="Pauchet Y."/>
        </authorList>
    </citation>
    <scope>NUCLEOTIDE SEQUENCE</scope>
    <source>
        <strain evidence="11">MMC_N1</strain>
    </source>
</reference>
<evidence type="ECO:0000256" key="2">
    <source>
        <dbReference type="ARBA" id="ARBA00012417"/>
    </source>
</evidence>
<keyword evidence="12" id="KW-1185">Reference proteome</keyword>
<dbReference type="Gene3D" id="3.40.960.10">
    <property type="entry name" value="VSR Endonuclease"/>
    <property type="match status" value="1"/>
</dbReference>
<dbReference type="InterPro" id="IPR004868">
    <property type="entry name" value="DNA-dir_DNA_pol_B_mt/vir"/>
</dbReference>
<feature type="region of interest" description="Disordered" evidence="9">
    <location>
        <begin position="21"/>
        <end position="43"/>
    </location>
</feature>
<dbReference type="EMBL" id="JAPWTJ010003842">
    <property type="protein sequence ID" value="KAJ8951329.1"/>
    <property type="molecule type" value="Genomic_DNA"/>
</dbReference>
<evidence type="ECO:0000256" key="5">
    <source>
        <dbReference type="ARBA" id="ARBA00022705"/>
    </source>
</evidence>
<sequence length="549" mass="62458">MEAALQQILNGLGLPTNRMLLFGPGPPPEGAGPNNIPRGGGGPGTKQVFEFHGCYYHGCPTCFTENRDKPTYDNTSETMETRYQNTIAKTERLRNAGFSVIEKWECVFRREMDTNTDIKQYVENHPLLVNLPINPRDAFYGGRTDATKLYYEVKPGEKIKYIDVCSLYPYICKTAKFPVGHPDVFVGDECKNLNLNETDGLIKCKILPPTNLYHALLPVKMNDKLMFVLCRTCGEITSNTECQHDDESRALTSTWVIDEILEAIRLGYRILQIFEIWKYDVEVYNVDTKTGGLFTGYINKFLKTKLQASGWPENCNTLEEKHQYIADCNDQMGVQLNFDEIEKNPALRQVGKDVITSFWGRMGLRENQSKTTVINSNPALFFQMMTDPAIFINNILPINDKTLIVNWEFRDESYEILPTVNVCLAAYTTTLARLKLYSYLEKLGNRVLYHDTDSVVYISQEDDNIDIPLGSMLGEMTNELECYGPNSYITKFVSGGPKLYAYVVHSPSNNEYTEVCKVKGICINHTVSKDVNFNKMRDMILQNDPPLCL</sequence>